<dbReference type="EMBL" id="BOMH01000024">
    <property type="protein sequence ID" value="GID65374.1"/>
    <property type="molecule type" value="Genomic_DNA"/>
</dbReference>
<dbReference type="Proteomes" id="UP000619479">
    <property type="component" value="Unassembled WGS sequence"/>
</dbReference>
<dbReference type="AlphaFoldDB" id="A0A919M7G0"/>
<evidence type="ECO:0000313" key="2">
    <source>
        <dbReference type="Proteomes" id="UP000619479"/>
    </source>
</evidence>
<gene>
    <name evidence="1" type="ORF">Acy02nite_32550</name>
</gene>
<organism evidence="1 2">
    <name type="scientific">Actinoplanes cyaneus</name>
    <dbReference type="NCBI Taxonomy" id="52696"/>
    <lineage>
        <taxon>Bacteria</taxon>
        <taxon>Bacillati</taxon>
        <taxon>Actinomycetota</taxon>
        <taxon>Actinomycetes</taxon>
        <taxon>Micromonosporales</taxon>
        <taxon>Micromonosporaceae</taxon>
        <taxon>Actinoplanes</taxon>
    </lineage>
</organism>
<keyword evidence="2" id="KW-1185">Reference proteome</keyword>
<proteinExistence type="predicted"/>
<comment type="caution">
    <text evidence="1">The sequence shown here is derived from an EMBL/GenBank/DDBJ whole genome shotgun (WGS) entry which is preliminary data.</text>
</comment>
<reference evidence="1" key="1">
    <citation type="submission" date="2021-01" db="EMBL/GenBank/DDBJ databases">
        <title>Whole genome shotgun sequence of Actinoplanes cyaneus NBRC 14990.</title>
        <authorList>
            <person name="Komaki H."/>
            <person name="Tamura T."/>
        </authorList>
    </citation>
    <scope>NUCLEOTIDE SEQUENCE</scope>
    <source>
        <strain evidence="1">NBRC 14990</strain>
    </source>
</reference>
<evidence type="ECO:0000313" key="1">
    <source>
        <dbReference type="EMBL" id="GID65374.1"/>
    </source>
</evidence>
<protein>
    <submittedName>
        <fullName evidence="1">Uncharacterized protein</fullName>
    </submittedName>
</protein>
<name>A0A919M7G0_9ACTN</name>
<dbReference type="RefSeq" id="WP_203741345.1">
    <property type="nucleotide sequence ID" value="NZ_BAAAUC010000038.1"/>
</dbReference>
<accession>A0A919M7G0</accession>
<sequence length="155" mass="16560">MDDEDISAIVIDRLLQALAAQLGASGELTAGAAGALADLSRAEAGVIFGQAGHLAHYGYEDLPLETLIRAITAVQRRDVPQDAPFKPGDEVRLVGELPEVFAGHHEALLREIVFVVRFAGRGPDLEIQSDLAEDWMIATVPITAVEHIAPGQDVF</sequence>